<proteinExistence type="predicted"/>
<dbReference type="STRING" id="1802385.A2856_00450"/>
<gene>
    <name evidence="1" type="ORF">A2856_00450</name>
</gene>
<name>A0A1F7TLV1_9BACT</name>
<dbReference type="AlphaFoldDB" id="A0A1F7TLV1"/>
<reference evidence="1 2" key="1">
    <citation type="journal article" date="2016" name="Nat. Commun.">
        <title>Thousands of microbial genomes shed light on interconnected biogeochemical processes in an aquifer system.</title>
        <authorList>
            <person name="Anantharaman K."/>
            <person name="Brown C.T."/>
            <person name="Hug L.A."/>
            <person name="Sharon I."/>
            <person name="Castelle C.J."/>
            <person name="Probst A.J."/>
            <person name="Thomas B.C."/>
            <person name="Singh A."/>
            <person name="Wilkins M.J."/>
            <person name="Karaoz U."/>
            <person name="Brodie E.L."/>
            <person name="Williams K.H."/>
            <person name="Hubbard S.S."/>
            <person name="Banfield J.F."/>
        </authorList>
    </citation>
    <scope>NUCLEOTIDE SEQUENCE [LARGE SCALE GENOMIC DNA]</scope>
</reference>
<accession>A0A1F7TLV1</accession>
<dbReference type="Proteomes" id="UP000177885">
    <property type="component" value="Unassembled WGS sequence"/>
</dbReference>
<evidence type="ECO:0000313" key="1">
    <source>
        <dbReference type="EMBL" id="OGL66956.1"/>
    </source>
</evidence>
<organism evidence="1 2">
    <name type="scientific">Candidatus Uhrbacteria bacterium RIFCSPHIGHO2_01_FULL_63_20</name>
    <dbReference type="NCBI Taxonomy" id="1802385"/>
    <lineage>
        <taxon>Bacteria</taxon>
        <taxon>Candidatus Uhriibacteriota</taxon>
    </lineage>
</organism>
<evidence type="ECO:0000313" key="2">
    <source>
        <dbReference type="Proteomes" id="UP000177885"/>
    </source>
</evidence>
<protein>
    <submittedName>
        <fullName evidence="1">Uncharacterized protein</fullName>
    </submittedName>
</protein>
<dbReference type="EMBL" id="MGDT01000004">
    <property type="protein sequence ID" value="OGL66956.1"/>
    <property type="molecule type" value="Genomic_DNA"/>
</dbReference>
<comment type="caution">
    <text evidence="1">The sequence shown here is derived from an EMBL/GenBank/DDBJ whole genome shotgun (WGS) entry which is preliminary data.</text>
</comment>
<sequence length="355" mass="40300">MKEDAKVLTLPPRDPKRVVEAIKHVHHRLQEDAAVFDGQKDLESLVRSLLRFLESLLVTDGEGRLLDEATQDLLLALTMLAVAAPTSDLAKVENELLRRKAYLNGLSAEMVHIAEELRILKGQVEPLEAMLKLKTDHETTANQQRLRELQARQRQLKAREEELVELRTQESLKHVKLDLWKRKLSEALPDFIGEPLPANSVLQARPEEVQPKIEAEPKVEARPEPVAAIAPPIGTRMERLACIATEMQLRPEDVLLICLYETVPPDTGHVGLVRIANAAGSLLRSLGWDKHRFKGLFDRVDDWRTRRDVYLNPKPGKFCSCFRRKKGPLPFEANGLLSPEETQRFLKAFLAKEET</sequence>